<proteinExistence type="predicted"/>
<feature type="compositionally biased region" description="Low complexity" evidence="1">
    <location>
        <begin position="1"/>
        <end position="23"/>
    </location>
</feature>
<evidence type="ECO:0000313" key="2">
    <source>
        <dbReference type="EMBL" id="GAA0927296.1"/>
    </source>
</evidence>
<feature type="compositionally biased region" description="Polar residues" evidence="1">
    <location>
        <begin position="40"/>
        <end position="60"/>
    </location>
</feature>
<name>A0ABP3ZUC0_9ACTN</name>
<gene>
    <name evidence="2" type="ORF">GCM10009560_29790</name>
</gene>
<protein>
    <submittedName>
        <fullName evidence="2">Uncharacterized protein</fullName>
    </submittedName>
</protein>
<comment type="caution">
    <text evidence="2">The sequence shown here is derived from an EMBL/GenBank/DDBJ whole genome shotgun (WGS) entry which is preliminary data.</text>
</comment>
<dbReference type="EMBL" id="BAAAHQ010000013">
    <property type="protein sequence ID" value="GAA0927296.1"/>
    <property type="molecule type" value="Genomic_DNA"/>
</dbReference>
<dbReference type="Proteomes" id="UP001501578">
    <property type="component" value="Unassembled WGS sequence"/>
</dbReference>
<feature type="region of interest" description="Disordered" evidence="1">
    <location>
        <begin position="1"/>
        <end position="91"/>
    </location>
</feature>
<organism evidence="2 3">
    <name type="scientific">Nonomuraea longicatena</name>
    <dbReference type="NCBI Taxonomy" id="83682"/>
    <lineage>
        <taxon>Bacteria</taxon>
        <taxon>Bacillati</taxon>
        <taxon>Actinomycetota</taxon>
        <taxon>Actinomycetes</taxon>
        <taxon>Streptosporangiales</taxon>
        <taxon>Streptosporangiaceae</taxon>
        <taxon>Nonomuraea</taxon>
    </lineage>
</organism>
<keyword evidence="3" id="KW-1185">Reference proteome</keyword>
<sequence length="106" mass="10703">MASSPDGPSSTATPTGSSGTGAPFTIFRPTRTGADKASAPPSSTNSEGSPETNWGWNNCISPPEEAKGWRSSTDGSAGVRSAAGPGALRLAPDDTRDEVLMILAPL</sequence>
<accession>A0ABP3ZUC0</accession>
<evidence type="ECO:0000313" key="3">
    <source>
        <dbReference type="Proteomes" id="UP001501578"/>
    </source>
</evidence>
<reference evidence="3" key="1">
    <citation type="journal article" date="2019" name="Int. J. Syst. Evol. Microbiol.">
        <title>The Global Catalogue of Microorganisms (GCM) 10K type strain sequencing project: providing services to taxonomists for standard genome sequencing and annotation.</title>
        <authorList>
            <consortium name="The Broad Institute Genomics Platform"/>
            <consortium name="The Broad Institute Genome Sequencing Center for Infectious Disease"/>
            <person name="Wu L."/>
            <person name="Ma J."/>
        </authorList>
    </citation>
    <scope>NUCLEOTIDE SEQUENCE [LARGE SCALE GENOMIC DNA]</scope>
    <source>
        <strain evidence="3">JCM 11136</strain>
    </source>
</reference>
<evidence type="ECO:0000256" key="1">
    <source>
        <dbReference type="SAM" id="MobiDB-lite"/>
    </source>
</evidence>